<reference evidence="1 2" key="1">
    <citation type="submission" date="2016-02" db="EMBL/GenBank/DDBJ databases">
        <authorList>
            <person name="Wen L."/>
            <person name="He K."/>
            <person name="Yang H."/>
        </authorList>
    </citation>
    <scope>NUCLEOTIDE SEQUENCE [LARGE SCALE GENOMIC DNA]</scope>
    <source>
        <strain evidence="1 2">DSM 22607</strain>
    </source>
</reference>
<evidence type="ECO:0000313" key="2">
    <source>
        <dbReference type="Proteomes" id="UP000070366"/>
    </source>
</evidence>
<proteinExistence type="predicted"/>
<dbReference type="STRING" id="626937.HMPREF3293_01497"/>
<dbReference type="AlphaFoldDB" id="A0A136Q4R0"/>
<keyword evidence="2" id="KW-1185">Reference proteome</keyword>
<dbReference type="Proteomes" id="UP000070366">
    <property type="component" value="Unassembled WGS sequence"/>
</dbReference>
<evidence type="ECO:0000313" key="1">
    <source>
        <dbReference type="EMBL" id="KXK65663.1"/>
    </source>
</evidence>
<gene>
    <name evidence="1" type="ORF">HMPREF3293_01497</name>
</gene>
<comment type="caution">
    <text evidence="1">The sequence shown here is derived from an EMBL/GenBank/DDBJ whole genome shotgun (WGS) entry which is preliminary data.</text>
</comment>
<name>A0A136Q4R0_9FIRM</name>
<dbReference type="EMBL" id="LSZW01000059">
    <property type="protein sequence ID" value="KXK65663.1"/>
    <property type="molecule type" value="Genomic_DNA"/>
</dbReference>
<accession>A0A136Q4R0</accession>
<protein>
    <submittedName>
        <fullName evidence="1">Uncharacterized protein</fullName>
    </submittedName>
</protein>
<organism evidence="1 2">
    <name type="scientific">Christensenella minuta</name>
    <dbReference type="NCBI Taxonomy" id="626937"/>
    <lineage>
        <taxon>Bacteria</taxon>
        <taxon>Bacillati</taxon>
        <taxon>Bacillota</taxon>
        <taxon>Clostridia</taxon>
        <taxon>Christensenellales</taxon>
        <taxon>Christensenellaceae</taxon>
        <taxon>Christensenella</taxon>
    </lineage>
</organism>
<sequence>MLPQIAKKEVRRMDKCPKCGNDLRLESGGVVVEGGDAFLLQRQYCANPQCENYAGKKISEASNVVDEIRHKLT</sequence>